<reference evidence="2" key="1">
    <citation type="submission" date="2020-05" db="EMBL/GenBank/DDBJ databases">
        <authorList>
            <person name="Chiriac C."/>
            <person name="Salcher M."/>
            <person name="Ghai R."/>
            <person name="Kavagutti S V."/>
        </authorList>
    </citation>
    <scope>NUCLEOTIDE SEQUENCE</scope>
</reference>
<organism evidence="2">
    <name type="scientific">freshwater metagenome</name>
    <dbReference type="NCBI Taxonomy" id="449393"/>
    <lineage>
        <taxon>unclassified sequences</taxon>
        <taxon>metagenomes</taxon>
        <taxon>ecological metagenomes</taxon>
    </lineage>
</organism>
<sequence length="29" mass="3079">MVAVLDLVFLGELVLLLIGQSRVLALLVA</sequence>
<evidence type="ECO:0000313" key="2">
    <source>
        <dbReference type="EMBL" id="CAB4994280.1"/>
    </source>
</evidence>
<dbReference type="AlphaFoldDB" id="A0A6J7NLF9"/>
<gene>
    <name evidence="1" type="ORF">UFOPK2582_01136</name>
    <name evidence="2" type="ORF">UFOPK3914_01776</name>
</gene>
<proteinExistence type="predicted"/>
<dbReference type="EMBL" id="CAEZXS010000137">
    <property type="protein sequence ID" value="CAB4705162.1"/>
    <property type="molecule type" value="Genomic_DNA"/>
</dbReference>
<accession>A0A6J7NLF9</accession>
<protein>
    <submittedName>
        <fullName evidence="2">Unannotated protein</fullName>
    </submittedName>
</protein>
<evidence type="ECO:0000313" key="1">
    <source>
        <dbReference type="EMBL" id="CAB4705162.1"/>
    </source>
</evidence>
<name>A0A6J7NLF9_9ZZZZ</name>
<dbReference type="EMBL" id="CAFBOG010000216">
    <property type="protein sequence ID" value="CAB4994280.1"/>
    <property type="molecule type" value="Genomic_DNA"/>
</dbReference>